<organism evidence="1">
    <name type="scientific">freshwater metagenome</name>
    <dbReference type="NCBI Taxonomy" id="449393"/>
    <lineage>
        <taxon>unclassified sequences</taxon>
        <taxon>metagenomes</taxon>
        <taxon>ecological metagenomes</taxon>
    </lineage>
</organism>
<reference evidence="1" key="1">
    <citation type="submission" date="2020-05" db="EMBL/GenBank/DDBJ databases">
        <authorList>
            <person name="Chiriac C."/>
            <person name="Salcher M."/>
            <person name="Ghai R."/>
            <person name="Kavagutti S V."/>
        </authorList>
    </citation>
    <scope>NUCLEOTIDE SEQUENCE</scope>
</reference>
<sequence length="246" mass="25776">MSAYAVGAVDLAVPELGERERADDATFAAWDAVFTTARDTVNHGVRALNGLGLDLPELPPGTLHELAVEPLVGDCEVIRQSADACHRVGDALAALAESTAAVAAVTAVRWSGLAGSACAARLGVDALALRAAGVVVEQGSWVFDEIADVCERLALSVQRAIVALGRAIERLARTVLTRVLGPAGWAALAAEVALRGLDVVSDIVDDVRLVVSLVEELLTLRESVADWAGAQRDRLDLLAHLPRLMP</sequence>
<name>A0A6J6Q6D8_9ZZZZ</name>
<gene>
    <name evidence="1" type="ORF">UFOPK2579_01188</name>
</gene>
<dbReference type="EMBL" id="CAEZXR010000126">
    <property type="protein sequence ID" value="CAB4706062.1"/>
    <property type="molecule type" value="Genomic_DNA"/>
</dbReference>
<protein>
    <submittedName>
        <fullName evidence="1">Unannotated protein</fullName>
    </submittedName>
</protein>
<proteinExistence type="predicted"/>
<evidence type="ECO:0000313" key="1">
    <source>
        <dbReference type="EMBL" id="CAB4706062.1"/>
    </source>
</evidence>
<dbReference type="AlphaFoldDB" id="A0A6J6Q6D8"/>
<accession>A0A6J6Q6D8</accession>